<name>A0A559SKY7_9HYPH</name>
<organism evidence="1 2">
    <name type="scientific">Rhizobium mongolense USDA 1844</name>
    <dbReference type="NCBI Taxonomy" id="1079460"/>
    <lineage>
        <taxon>Bacteria</taxon>
        <taxon>Pseudomonadati</taxon>
        <taxon>Pseudomonadota</taxon>
        <taxon>Alphaproteobacteria</taxon>
        <taxon>Hyphomicrobiales</taxon>
        <taxon>Rhizobiaceae</taxon>
        <taxon>Rhizobium/Agrobacterium group</taxon>
        <taxon>Rhizobium</taxon>
    </lineage>
</organism>
<dbReference type="RefSeq" id="WP_267903834.1">
    <property type="nucleotide sequence ID" value="NZ_ATTQ01000013.1"/>
</dbReference>
<dbReference type="AlphaFoldDB" id="A0A559SKY7"/>
<proteinExistence type="predicted"/>
<dbReference type="EMBL" id="VISO01000003">
    <property type="protein sequence ID" value="TVZ63021.1"/>
    <property type="molecule type" value="Genomic_DNA"/>
</dbReference>
<comment type="caution">
    <text evidence="1">The sequence shown here is derived from an EMBL/GenBank/DDBJ whole genome shotgun (WGS) entry which is preliminary data.</text>
</comment>
<gene>
    <name evidence="1" type="ORF">BCL32_3130</name>
</gene>
<evidence type="ECO:0000313" key="1">
    <source>
        <dbReference type="EMBL" id="TVZ63021.1"/>
    </source>
</evidence>
<dbReference type="Proteomes" id="UP000319824">
    <property type="component" value="Unassembled WGS sequence"/>
</dbReference>
<sequence length="40" mass="4487">MPLPHALGERFRIRRILPKVRELAVLADVDEVLGSLDGAY</sequence>
<accession>A0A559SKY7</accession>
<evidence type="ECO:0000313" key="2">
    <source>
        <dbReference type="Proteomes" id="UP000319824"/>
    </source>
</evidence>
<protein>
    <submittedName>
        <fullName evidence="1">Uncharacterized protein</fullName>
    </submittedName>
</protein>
<reference evidence="1 2" key="1">
    <citation type="submission" date="2019-06" db="EMBL/GenBank/DDBJ databases">
        <title>Pac Bio to generate improved reference genome sequences for organisms with transposon mutant libraries (support for FEBA project).</title>
        <authorList>
            <person name="Blow M."/>
        </authorList>
    </citation>
    <scope>NUCLEOTIDE SEQUENCE [LARGE SCALE GENOMIC DNA]</scope>
    <source>
        <strain evidence="1 2">USDA 1844</strain>
    </source>
</reference>